<dbReference type="EMBL" id="PEDP01000893">
    <property type="protein sequence ID" value="POS84712.1"/>
    <property type="molecule type" value="Genomic_DNA"/>
</dbReference>
<protein>
    <recommendedName>
        <fullName evidence="3">AAA+ ATPase domain-containing protein</fullName>
    </recommendedName>
</protein>
<dbReference type="Gene3D" id="3.40.50.300">
    <property type="entry name" value="P-loop containing nucleotide triphosphate hydrolases"/>
    <property type="match status" value="1"/>
</dbReference>
<evidence type="ECO:0000313" key="5">
    <source>
        <dbReference type="Proteomes" id="UP000237438"/>
    </source>
</evidence>
<feature type="domain" description="AAA+ ATPase" evidence="3">
    <location>
        <begin position="178"/>
        <end position="359"/>
    </location>
</feature>
<keyword evidence="2" id="KW-0067">ATP-binding</keyword>
<dbReference type="GO" id="GO:0005634">
    <property type="term" value="C:nucleus"/>
    <property type="evidence" value="ECO:0007669"/>
    <property type="project" value="TreeGrafter"/>
</dbReference>
<reference evidence="4 5" key="1">
    <citation type="submission" date="2017-10" db="EMBL/GenBank/DDBJ databases">
        <title>Development of genomic resources for the powdery mildew, Erysiphe pulchra.</title>
        <authorList>
            <person name="Wadl P.A."/>
            <person name="Mack B.M."/>
            <person name="Moore G."/>
            <person name="Beltz S.B."/>
        </authorList>
    </citation>
    <scope>NUCLEOTIDE SEQUENCE [LARGE SCALE GENOMIC DNA]</scope>
    <source>
        <strain evidence="4">Cflorida</strain>
    </source>
</reference>
<dbReference type="PANTHER" id="PTHR45991">
    <property type="entry name" value="PACHYTENE CHECKPOINT PROTEIN 2"/>
    <property type="match status" value="1"/>
</dbReference>
<comment type="caution">
    <text evidence="4">The sequence shown here is derived from an EMBL/GenBank/DDBJ whole genome shotgun (WGS) entry which is preliminary data.</text>
</comment>
<name>A0A2S4PRP8_9PEZI</name>
<dbReference type="GO" id="GO:0051598">
    <property type="term" value="P:meiotic recombination checkpoint signaling"/>
    <property type="evidence" value="ECO:0007669"/>
    <property type="project" value="TreeGrafter"/>
</dbReference>
<accession>A0A2S4PRP8</accession>
<dbReference type="AlphaFoldDB" id="A0A2S4PRP8"/>
<dbReference type="SUPFAM" id="SSF52540">
    <property type="entry name" value="P-loop containing nucleoside triphosphate hydrolases"/>
    <property type="match status" value="1"/>
</dbReference>
<evidence type="ECO:0000259" key="3">
    <source>
        <dbReference type="SMART" id="SM00382"/>
    </source>
</evidence>
<gene>
    <name evidence="4" type="ORF">EPUL_002455</name>
</gene>
<dbReference type="GO" id="GO:0005524">
    <property type="term" value="F:ATP binding"/>
    <property type="evidence" value="ECO:0007669"/>
    <property type="project" value="UniProtKB-KW"/>
</dbReference>
<dbReference type="STRING" id="225359.A0A2S4PRP8"/>
<dbReference type="GO" id="GO:0005694">
    <property type="term" value="C:chromosome"/>
    <property type="evidence" value="ECO:0007669"/>
    <property type="project" value="TreeGrafter"/>
</dbReference>
<dbReference type="SMART" id="SM00382">
    <property type="entry name" value="AAA"/>
    <property type="match status" value="1"/>
</dbReference>
<evidence type="ECO:0000256" key="1">
    <source>
        <dbReference type="ARBA" id="ARBA00022741"/>
    </source>
</evidence>
<sequence>MSETKGVIFIEARIRDDKINDADIDRISYEKLQAELEHQLSSENLTFELLEEILDDSRNLWLLVTNEMDGEHKLGPLYQYAKDILESLKVVEYMGPTKEFTCYTTEDVRVEVQIYFLYHTSDSTAEEDQQLPQAEIISLPHSRFANQWEELVFQDDIKCDLIWNVLVKFSRLGEVGDMNPLILLHGPPGTGKTTLCRGLAQKASIRLNTIYTQTRFIQIKTATLLSKYFSESARQVDEIFTKITHICRQNPDELICVLIDEVESIASSREFSTKSGESQDSLRATNALLTGLDRTKMNSNIIFLFTSNMYEALDFAFLDRCGLICSINPPSIMSQYEILRTKLHKLMRRGVIEVTHPIEIIPAYDEAILASTAEQTYHPGCKLLDIVHMIRSGNVNAKSRRWISGRSITQLPEQAILRYLRSEKCDLNMALAYITKFIIFEQDQDKISMEVKQDVGIMLNRDRKRKFRLILDDICDSQAADKYRKAILSQSLSASFKIQIEECHM</sequence>
<dbReference type="InterPro" id="IPR027417">
    <property type="entry name" value="P-loop_NTPase"/>
</dbReference>
<evidence type="ECO:0000256" key="2">
    <source>
        <dbReference type="ARBA" id="ARBA00022840"/>
    </source>
</evidence>
<dbReference type="GO" id="GO:0007131">
    <property type="term" value="P:reciprocal meiotic recombination"/>
    <property type="evidence" value="ECO:0007669"/>
    <property type="project" value="TreeGrafter"/>
</dbReference>
<dbReference type="Pfam" id="PF00004">
    <property type="entry name" value="AAA"/>
    <property type="match status" value="1"/>
</dbReference>
<organism evidence="4 5">
    <name type="scientific">Erysiphe pulchra</name>
    <dbReference type="NCBI Taxonomy" id="225359"/>
    <lineage>
        <taxon>Eukaryota</taxon>
        <taxon>Fungi</taxon>
        <taxon>Dikarya</taxon>
        <taxon>Ascomycota</taxon>
        <taxon>Pezizomycotina</taxon>
        <taxon>Leotiomycetes</taxon>
        <taxon>Erysiphales</taxon>
        <taxon>Erysiphaceae</taxon>
        <taxon>Erysiphe</taxon>
    </lineage>
</organism>
<keyword evidence="1" id="KW-0547">Nucleotide-binding</keyword>
<dbReference type="Proteomes" id="UP000237438">
    <property type="component" value="Unassembled WGS sequence"/>
</dbReference>
<evidence type="ECO:0000313" key="4">
    <source>
        <dbReference type="EMBL" id="POS84712.1"/>
    </source>
</evidence>
<dbReference type="PANTHER" id="PTHR45991:SF1">
    <property type="entry name" value="PACHYTENE CHECKPOINT PROTEIN 2 HOMOLOG"/>
    <property type="match status" value="1"/>
</dbReference>
<keyword evidence="5" id="KW-1185">Reference proteome</keyword>
<dbReference type="OrthoDB" id="5925at2759"/>
<dbReference type="InterPro" id="IPR044539">
    <property type="entry name" value="Pch2-like"/>
</dbReference>
<dbReference type="GO" id="GO:0016887">
    <property type="term" value="F:ATP hydrolysis activity"/>
    <property type="evidence" value="ECO:0007669"/>
    <property type="project" value="InterPro"/>
</dbReference>
<dbReference type="InterPro" id="IPR003593">
    <property type="entry name" value="AAA+_ATPase"/>
</dbReference>
<dbReference type="InterPro" id="IPR003959">
    <property type="entry name" value="ATPase_AAA_core"/>
</dbReference>
<proteinExistence type="predicted"/>